<dbReference type="GO" id="GO:0005524">
    <property type="term" value="F:ATP binding"/>
    <property type="evidence" value="ECO:0007669"/>
    <property type="project" value="UniProtKB-KW"/>
</dbReference>
<keyword evidence="3" id="KW-0547">Nucleotide-binding</keyword>
<reference evidence="9" key="1">
    <citation type="submission" date="2009-10" db="EMBL/GenBank/DDBJ databases">
        <authorList>
            <person name="Weinstock G."/>
            <person name="Sodergren E."/>
            <person name="Clifton S."/>
            <person name="Fulton L."/>
            <person name="Fulton B."/>
            <person name="Courtney L."/>
            <person name="Fronick C."/>
            <person name="Harrison M."/>
            <person name="Strong C."/>
            <person name="Farmer C."/>
            <person name="Delahaunty K."/>
            <person name="Markovic C."/>
            <person name="Hall O."/>
            <person name="Minx P."/>
            <person name="Tomlinson C."/>
            <person name="Mitreva M."/>
            <person name="Nelson J."/>
            <person name="Hou S."/>
            <person name="Wollam A."/>
            <person name="Pepin K.H."/>
            <person name="Johnson M."/>
            <person name="Bhonagiri V."/>
            <person name="Nash W.E."/>
            <person name="Warren W."/>
            <person name="Chinwalla A."/>
            <person name="Mardis E.R."/>
            <person name="Wilson R.K."/>
        </authorList>
    </citation>
    <scope>NUCLEOTIDE SEQUENCE [LARGE SCALE GENOMIC DNA]</scope>
    <source>
        <strain evidence="9">ATCC 700122</strain>
    </source>
</reference>
<protein>
    <recommendedName>
        <fullName evidence="5">protein adenylyltransferase</fullName>
        <ecNumber evidence="5">2.7.7.108</ecNumber>
    </recommendedName>
</protein>
<keyword evidence="1" id="KW-0808">Transferase</keyword>
<keyword evidence="10" id="KW-1185">Reference proteome</keyword>
<dbReference type="PANTHER" id="PTHR39560:SF1">
    <property type="entry name" value="PROTEIN ADENYLYLTRANSFERASE FIC-RELATED"/>
    <property type="match status" value="1"/>
</dbReference>
<evidence type="ECO:0000313" key="10">
    <source>
        <dbReference type="Proteomes" id="UP000006001"/>
    </source>
</evidence>
<keyword evidence="4" id="KW-0067">ATP-binding</keyword>
<comment type="catalytic activity">
    <reaction evidence="7">
        <text>L-tyrosyl-[protein] + ATP = O-(5'-adenylyl)-L-tyrosyl-[protein] + diphosphate</text>
        <dbReference type="Rhea" id="RHEA:54288"/>
        <dbReference type="Rhea" id="RHEA-COMP:10136"/>
        <dbReference type="Rhea" id="RHEA-COMP:13846"/>
        <dbReference type="ChEBI" id="CHEBI:30616"/>
        <dbReference type="ChEBI" id="CHEBI:33019"/>
        <dbReference type="ChEBI" id="CHEBI:46858"/>
        <dbReference type="ChEBI" id="CHEBI:83624"/>
        <dbReference type="EC" id="2.7.7.108"/>
    </reaction>
</comment>
<dbReference type="STRING" id="649764.HMPREF0762_01514"/>
<dbReference type="CDD" id="cd11586">
    <property type="entry name" value="VbhA_like"/>
    <property type="match status" value="1"/>
</dbReference>
<dbReference type="eggNOG" id="COG2184">
    <property type="taxonomic scope" value="Bacteria"/>
</dbReference>
<dbReference type="PANTHER" id="PTHR39560">
    <property type="entry name" value="PROTEIN ADENYLYLTRANSFERASE FIC-RELATED"/>
    <property type="match status" value="1"/>
</dbReference>
<evidence type="ECO:0000259" key="8">
    <source>
        <dbReference type="PROSITE" id="PS51459"/>
    </source>
</evidence>
<dbReference type="PROSITE" id="PS51459">
    <property type="entry name" value="FIDO"/>
    <property type="match status" value="1"/>
</dbReference>
<evidence type="ECO:0000256" key="1">
    <source>
        <dbReference type="ARBA" id="ARBA00022679"/>
    </source>
</evidence>
<evidence type="ECO:0000256" key="2">
    <source>
        <dbReference type="ARBA" id="ARBA00022695"/>
    </source>
</evidence>
<feature type="domain" description="Fido" evidence="8">
    <location>
        <begin position="99"/>
        <end position="254"/>
    </location>
</feature>
<dbReference type="HOGENOM" id="CLU_058177_1_0_11"/>
<dbReference type="AlphaFoldDB" id="D0WI42"/>
<evidence type="ECO:0000256" key="4">
    <source>
        <dbReference type="ARBA" id="ARBA00022840"/>
    </source>
</evidence>
<dbReference type="GO" id="GO:0070733">
    <property type="term" value="F:AMPylase activity"/>
    <property type="evidence" value="ECO:0007669"/>
    <property type="project" value="UniProtKB-EC"/>
</dbReference>
<dbReference type="GO" id="GO:0051302">
    <property type="term" value="P:regulation of cell division"/>
    <property type="evidence" value="ECO:0007669"/>
    <property type="project" value="TreeGrafter"/>
</dbReference>
<organism evidence="9 10">
    <name type="scientific">Slackia exigua (strain ATCC 700122 / DSM 15923 / CIP 105133 / JCM 11022 / KCTC 5966 / S-7)</name>
    <dbReference type="NCBI Taxonomy" id="649764"/>
    <lineage>
        <taxon>Bacteria</taxon>
        <taxon>Bacillati</taxon>
        <taxon>Actinomycetota</taxon>
        <taxon>Coriobacteriia</taxon>
        <taxon>Eggerthellales</taxon>
        <taxon>Eggerthellaceae</taxon>
        <taxon>Slackia</taxon>
    </lineage>
</organism>
<comment type="caution">
    <text evidence="9">The sequence shown here is derived from an EMBL/GenBank/DDBJ whole genome shotgun (WGS) entry which is preliminary data.</text>
</comment>
<dbReference type="Pfam" id="PF02661">
    <property type="entry name" value="Fic"/>
    <property type="match status" value="1"/>
</dbReference>
<sequence>MSADSFDDFEYERASDHTSEAQRRHYWAVAIGLQDVDGLEVSDYLRAQSCSYVSGEKSLGEVGKLVRAHHASGKDEGAAEADLVSQRIAELLSRGAFFLAPEMLVRIHAYLFQDLDRSKYHPGEFKTERMVKQEEILNGDSVLYADPMAYEMSLHGAFARESARSYGAFSDDEVKDFCHTIAFLWQIHPFYEGNTRTVAVFSELYLNNLGFQVTNDPFAKHARYYRDALVRAMYRNAPAGVFPDERFLVSFYKRLIGREADELDREKMICTQLFENPSLLRNIDSEEALHSKT</sequence>
<evidence type="ECO:0000313" key="9">
    <source>
        <dbReference type="EMBL" id="EEZ60709.1"/>
    </source>
</evidence>
<dbReference type="GeneID" id="85008357"/>
<dbReference type="EMBL" id="ACUX02000016">
    <property type="protein sequence ID" value="EEZ60709.1"/>
    <property type="molecule type" value="Genomic_DNA"/>
</dbReference>
<dbReference type="OrthoDB" id="9813719at2"/>
<dbReference type="EC" id="2.7.7.108" evidence="5"/>
<proteinExistence type="predicted"/>
<dbReference type="Proteomes" id="UP000006001">
    <property type="component" value="Unassembled WGS sequence"/>
</dbReference>
<evidence type="ECO:0000256" key="5">
    <source>
        <dbReference type="ARBA" id="ARBA00034531"/>
    </source>
</evidence>
<keyword evidence="2" id="KW-0548">Nucleotidyltransferase</keyword>
<gene>
    <name evidence="9" type="ORF">HMPREF0762_01514</name>
</gene>
<evidence type="ECO:0000256" key="6">
    <source>
        <dbReference type="ARBA" id="ARBA00047939"/>
    </source>
</evidence>
<evidence type="ECO:0000256" key="3">
    <source>
        <dbReference type="ARBA" id="ARBA00022741"/>
    </source>
</evidence>
<evidence type="ECO:0000256" key="7">
    <source>
        <dbReference type="ARBA" id="ARBA00048696"/>
    </source>
</evidence>
<dbReference type="InterPro" id="IPR033788">
    <property type="entry name" value="VbhA-like"/>
</dbReference>
<dbReference type="SUPFAM" id="SSF140931">
    <property type="entry name" value="Fic-like"/>
    <property type="match status" value="1"/>
</dbReference>
<name>D0WI42_SLAES</name>
<dbReference type="InterPro" id="IPR003812">
    <property type="entry name" value="Fido"/>
</dbReference>
<dbReference type="Gene3D" id="1.10.3290.10">
    <property type="entry name" value="Fido-like domain"/>
    <property type="match status" value="1"/>
</dbReference>
<dbReference type="RefSeq" id="WP_006362776.1">
    <property type="nucleotide sequence ID" value="NZ_GG700631.1"/>
</dbReference>
<dbReference type="InterPro" id="IPR036597">
    <property type="entry name" value="Fido-like_dom_sf"/>
</dbReference>
<accession>D0WI42</accession>
<comment type="catalytic activity">
    <reaction evidence="6">
        <text>L-threonyl-[protein] + ATP = 3-O-(5'-adenylyl)-L-threonyl-[protein] + diphosphate</text>
        <dbReference type="Rhea" id="RHEA:54292"/>
        <dbReference type="Rhea" id="RHEA-COMP:11060"/>
        <dbReference type="Rhea" id="RHEA-COMP:13847"/>
        <dbReference type="ChEBI" id="CHEBI:30013"/>
        <dbReference type="ChEBI" id="CHEBI:30616"/>
        <dbReference type="ChEBI" id="CHEBI:33019"/>
        <dbReference type="ChEBI" id="CHEBI:138113"/>
        <dbReference type="EC" id="2.7.7.108"/>
    </reaction>
</comment>